<evidence type="ECO:0000259" key="3">
    <source>
        <dbReference type="PROSITE" id="PS51900"/>
    </source>
</evidence>
<comment type="caution">
    <text evidence="4">The sequence shown here is derived from an EMBL/GenBank/DDBJ whole genome shotgun (WGS) entry which is preliminary data.</text>
</comment>
<dbReference type="InterPro" id="IPR011010">
    <property type="entry name" value="DNA_brk_join_enz"/>
</dbReference>
<dbReference type="InterPro" id="IPR044068">
    <property type="entry name" value="CB"/>
</dbReference>
<dbReference type="RefSeq" id="WP_057906623.1">
    <property type="nucleotide sequence ID" value="NZ_AYYZ01000025.1"/>
</dbReference>
<proteinExistence type="predicted"/>
<sequence length="272" mass="32119">MDFPYKERFINYLKSNRLLADSTVKDLTEDVQRLFNYLRENNPTYQSSADLNQITELEIKEYLSWLQIQRQIKNSTYNKILTHLNSYFIFLFQNGLATTLPTVGMKGMKKGKSTPPASATINWTKKLPDYLANEQLAYYTRMILLLTAHYFTTAEFIQPDFYQLLPEVDWQPFETEFLKHFAKEHEVAVNRQHSQDIFLKERINLTNPTLSLAGLHKILKKDQPKVDLPLKPSVLYQNAILNYIHHHQNLSDERLMHDLRLSRESLNYYRGL</sequence>
<dbReference type="Pfam" id="PF02899">
    <property type="entry name" value="Phage_int_SAM_1"/>
    <property type="match status" value="1"/>
</dbReference>
<dbReference type="SUPFAM" id="SSF56349">
    <property type="entry name" value="DNA breaking-rejoining enzymes"/>
    <property type="match status" value="1"/>
</dbReference>
<keyword evidence="1 2" id="KW-0238">DNA-binding</keyword>
<dbReference type="PROSITE" id="PS51900">
    <property type="entry name" value="CB"/>
    <property type="match status" value="1"/>
</dbReference>
<keyword evidence="5" id="KW-1185">Reference proteome</keyword>
<reference evidence="4 5" key="1">
    <citation type="journal article" date="2015" name="Genome Announc.">
        <title>Expanding the biotechnology potential of lactobacilli through comparative genomics of 213 strains and associated genera.</title>
        <authorList>
            <person name="Sun Z."/>
            <person name="Harris H.M."/>
            <person name="McCann A."/>
            <person name="Guo C."/>
            <person name="Argimon S."/>
            <person name="Zhang W."/>
            <person name="Yang X."/>
            <person name="Jeffery I.B."/>
            <person name="Cooney J.C."/>
            <person name="Kagawa T.F."/>
            <person name="Liu W."/>
            <person name="Song Y."/>
            <person name="Salvetti E."/>
            <person name="Wrobel A."/>
            <person name="Rasinkangas P."/>
            <person name="Parkhill J."/>
            <person name="Rea M.C."/>
            <person name="O'Sullivan O."/>
            <person name="Ritari J."/>
            <person name="Douillard F.P."/>
            <person name="Paul Ross R."/>
            <person name="Yang R."/>
            <person name="Briner A.E."/>
            <person name="Felis G.E."/>
            <person name="de Vos W.M."/>
            <person name="Barrangou R."/>
            <person name="Klaenhammer T.R."/>
            <person name="Caufield P.W."/>
            <person name="Cui Y."/>
            <person name="Zhang H."/>
            <person name="O'Toole P.W."/>
        </authorList>
    </citation>
    <scope>NUCLEOTIDE SEQUENCE [LARGE SCALE GENOMIC DNA]</scope>
    <source>
        <strain evidence="4 5">DSM 20653</strain>
    </source>
</reference>
<dbReference type="AlphaFoldDB" id="A0A0R1ZK57"/>
<accession>A0A0R1ZK57</accession>
<organism evidence="4 5">
    <name type="scientific">Ligilactobacillus araffinosus DSM 20653</name>
    <dbReference type="NCBI Taxonomy" id="1423820"/>
    <lineage>
        <taxon>Bacteria</taxon>
        <taxon>Bacillati</taxon>
        <taxon>Bacillota</taxon>
        <taxon>Bacilli</taxon>
        <taxon>Lactobacillales</taxon>
        <taxon>Lactobacillaceae</taxon>
        <taxon>Ligilactobacillus</taxon>
    </lineage>
</organism>
<dbReference type="InterPro" id="IPR010998">
    <property type="entry name" value="Integrase_recombinase_N"/>
</dbReference>
<name>A0A0R1ZK57_9LACO</name>
<evidence type="ECO:0000256" key="1">
    <source>
        <dbReference type="ARBA" id="ARBA00023125"/>
    </source>
</evidence>
<dbReference type="STRING" id="1423820.FC64_GL000692"/>
<feature type="domain" description="Core-binding (CB)" evidence="3">
    <location>
        <begin position="1"/>
        <end position="92"/>
    </location>
</feature>
<evidence type="ECO:0000256" key="2">
    <source>
        <dbReference type="PROSITE-ProRule" id="PRU01248"/>
    </source>
</evidence>
<dbReference type="EMBL" id="AYYZ01000025">
    <property type="protein sequence ID" value="KRM52267.1"/>
    <property type="molecule type" value="Genomic_DNA"/>
</dbReference>
<protein>
    <submittedName>
        <fullName evidence="4">Integrase recombinase xerD</fullName>
    </submittedName>
</protein>
<dbReference type="Gene3D" id="1.10.150.130">
    <property type="match status" value="1"/>
</dbReference>
<dbReference type="PATRIC" id="fig|1423820.4.peg.702"/>
<evidence type="ECO:0000313" key="5">
    <source>
        <dbReference type="Proteomes" id="UP000051291"/>
    </source>
</evidence>
<dbReference type="GO" id="GO:0015074">
    <property type="term" value="P:DNA integration"/>
    <property type="evidence" value="ECO:0007669"/>
    <property type="project" value="InterPro"/>
</dbReference>
<dbReference type="InterPro" id="IPR004107">
    <property type="entry name" value="Integrase_SAM-like_N"/>
</dbReference>
<dbReference type="GO" id="GO:0003677">
    <property type="term" value="F:DNA binding"/>
    <property type="evidence" value="ECO:0007669"/>
    <property type="project" value="UniProtKB-UniRule"/>
</dbReference>
<evidence type="ECO:0000313" key="4">
    <source>
        <dbReference type="EMBL" id="KRM52267.1"/>
    </source>
</evidence>
<gene>
    <name evidence="4" type="ORF">FC64_GL000692</name>
</gene>
<dbReference type="Proteomes" id="UP000051291">
    <property type="component" value="Unassembled WGS sequence"/>
</dbReference>